<evidence type="ECO:0000256" key="1">
    <source>
        <dbReference type="SAM" id="SignalP"/>
    </source>
</evidence>
<keyword evidence="3" id="KW-0496">Mitochondrion</keyword>
<protein>
    <submittedName>
        <fullName evidence="2">Uncharacterized protein</fullName>
    </submittedName>
</protein>
<geneLocation type="mitochondrion" evidence="3"/>
<feature type="signal peptide" evidence="1">
    <location>
        <begin position="1"/>
        <end position="20"/>
    </location>
</feature>
<evidence type="ECO:0000313" key="5">
    <source>
        <dbReference type="Proteomes" id="UP000290189"/>
    </source>
</evidence>
<evidence type="ECO:0000313" key="4">
    <source>
        <dbReference type="Proteomes" id="UP000039324"/>
    </source>
</evidence>
<keyword evidence="4" id="KW-1185">Reference proteome</keyword>
<dbReference type="Proteomes" id="UP000290189">
    <property type="component" value="Unassembled WGS sequence"/>
</dbReference>
<keyword evidence="1" id="KW-0732">Signal</keyword>
<evidence type="ECO:0000313" key="2">
    <source>
        <dbReference type="EMBL" id="CEO98035.1"/>
    </source>
</evidence>
<sequence length="373" mass="40835">MSGWDAVLLLLVAVSSGAVSFSMLGPELCPWEIMEGEYLSVDLAGNATESSLDSAARDIALVALATSSDAMACLANLLGMVRDGTSSRILIPPHLVGPMQHRAVAAFINVVAAHYPRHRMRLLQAACKAGDIQLLEVLRSHGITFSMPAPAAHRAVASALRIAGRGFALREPIPGNDGELLWHILLCRRGMQVLDSSAMPSHGTWLSEAMFETDLLVVLLEHGFELMSATDGTRLPMPLEAVIATQPNIDADWQLAILSKLARRGAQMTLVVEHLIMSTAERIESALYLMETFHMRPSFTPDYIELMMKMESHDNVRRAKLILRYGGYTATLPNGMSPARYATMLGLHDLAKVFDEYDVYAQWHDVATLLAEC</sequence>
<dbReference type="EMBL" id="OVEO01000005">
    <property type="protein sequence ID" value="SPQ96140.1"/>
    <property type="molecule type" value="Genomic_DNA"/>
</dbReference>
<accession>A0A0G4IS07</accession>
<dbReference type="Proteomes" id="UP000039324">
    <property type="component" value="Unassembled WGS sequence"/>
</dbReference>
<reference evidence="2 4" key="1">
    <citation type="submission" date="2015-02" db="EMBL/GenBank/DDBJ databases">
        <authorList>
            <person name="Chooi Y.-H."/>
        </authorList>
    </citation>
    <scope>NUCLEOTIDE SEQUENCE [LARGE SCALE GENOMIC DNA]</scope>
    <source>
        <strain evidence="2">E3</strain>
    </source>
</reference>
<proteinExistence type="predicted"/>
<dbReference type="EMBL" id="CDSF01000082">
    <property type="protein sequence ID" value="CEO98035.1"/>
    <property type="molecule type" value="Genomic_DNA"/>
</dbReference>
<evidence type="ECO:0000313" key="3">
    <source>
        <dbReference type="EMBL" id="SPQ96140.1"/>
    </source>
</evidence>
<reference evidence="3 5" key="2">
    <citation type="submission" date="2018-03" db="EMBL/GenBank/DDBJ databases">
        <authorList>
            <person name="Fogelqvist J."/>
        </authorList>
    </citation>
    <scope>NUCLEOTIDE SEQUENCE [LARGE SCALE GENOMIC DNA]</scope>
</reference>
<name>A0A0G4IS07_PLABS</name>
<dbReference type="AlphaFoldDB" id="A0A0G4IS07"/>
<feature type="chain" id="PRO_5035990731" evidence="1">
    <location>
        <begin position="21"/>
        <end position="373"/>
    </location>
</feature>
<organism evidence="2 4">
    <name type="scientific">Plasmodiophora brassicae</name>
    <name type="common">Clubroot disease agent</name>
    <dbReference type="NCBI Taxonomy" id="37360"/>
    <lineage>
        <taxon>Eukaryota</taxon>
        <taxon>Sar</taxon>
        <taxon>Rhizaria</taxon>
        <taxon>Endomyxa</taxon>
        <taxon>Phytomyxea</taxon>
        <taxon>Plasmodiophorida</taxon>
        <taxon>Plasmodiophoridae</taxon>
        <taxon>Plasmodiophora</taxon>
    </lineage>
</organism>
<gene>
    <name evidence="2" type="ORF">PBRA_006149</name>
    <name evidence="3" type="ORF">PLBR_LOCUS3355</name>
</gene>